<feature type="transmembrane region" description="Helical" evidence="2">
    <location>
        <begin position="86"/>
        <end position="105"/>
    </location>
</feature>
<feature type="transmembrane region" description="Helical" evidence="2">
    <location>
        <begin position="165"/>
        <end position="184"/>
    </location>
</feature>
<evidence type="ECO:0000256" key="1">
    <source>
        <dbReference type="SAM" id="MobiDB-lite"/>
    </source>
</evidence>
<feature type="domain" description="DUF2510" evidence="3">
    <location>
        <begin position="11"/>
        <end position="43"/>
    </location>
</feature>
<dbReference type="EMBL" id="CP158374">
    <property type="protein sequence ID" value="XBX81898.1"/>
    <property type="molecule type" value="Genomic_DNA"/>
</dbReference>
<accession>A0AAU7W4W4</accession>
<organism evidence="4">
    <name type="scientific">Agromyces sp. G08B096</name>
    <dbReference type="NCBI Taxonomy" id="3156399"/>
    <lineage>
        <taxon>Bacteria</taxon>
        <taxon>Bacillati</taxon>
        <taxon>Actinomycetota</taxon>
        <taxon>Actinomycetes</taxon>
        <taxon>Micrococcales</taxon>
        <taxon>Microbacteriaceae</taxon>
        <taxon>Agromyces</taxon>
    </lineage>
</organism>
<keyword evidence="2" id="KW-0812">Transmembrane</keyword>
<gene>
    <name evidence="4" type="ORF">ABIQ69_14940</name>
</gene>
<feature type="transmembrane region" description="Helical" evidence="2">
    <location>
        <begin position="196"/>
        <end position="217"/>
    </location>
</feature>
<feature type="region of interest" description="Disordered" evidence="1">
    <location>
        <begin position="1"/>
        <end position="27"/>
    </location>
</feature>
<sequence>MTDGTGQQIAAGWYPDPAGSGGQRWWDGTGWTSHVAPPVVAPASAAAAPAAPVAPPAPAAPAAQPYRPELVGGDIQVPASTPTGTVWIWLLIFVPLVSLLPLFLWDPLSSMSGALTQPYAAPFATFLDPGYLLITGLSWVVYGVSVWFAFLDSAALARLGYARRFHWAWTFLSSLVYVIGRSVVVRRQAGGRGLGPLWTVVAVNVAAFCVSIVWIIWVTVRIFEFSMASALTTY</sequence>
<proteinExistence type="predicted"/>
<name>A0AAU7W4W4_9MICO</name>
<dbReference type="AlphaFoldDB" id="A0AAU7W4W4"/>
<dbReference type="InterPro" id="IPR018929">
    <property type="entry name" value="DUF2510"/>
</dbReference>
<feature type="transmembrane region" description="Helical" evidence="2">
    <location>
        <begin position="126"/>
        <end position="150"/>
    </location>
</feature>
<evidence type="ECO:0000259" key="3">
    <source>
        <dbReference type="Pfam" id="PF10708"/>
    </source>
</evidence>
<reference evidence="4" key="1">
    <citation type="submission" date="2024-05" db="EMBL/GenBank/DDBJ databases">
        <authorList>
            <person name="Yu L."/>
        </authorList>
    </citation>
    <scope>NUCLEOTIDE SEQUENCE</scope>
    <source>
        <strain evidence="4">G08B096</strain>
    </source>
</reference>
<protein>
    <submittedName>
        <fullName evidence="4">DUF2510 domain-containing protein</fullName>
    </submittedName>
</protein>
<evidence type="ECO:0000313" key="4">
    <source>
        <dbReference type="EMBL" id="XBX81898.1"/>
    </source>
</evidence>
<keyword evidence="2" id="KW-0472">Membrane</keyword>
<dbReference type="RefSeq" id="WP_350347920.1">
    <property type="nucleotide sequence ID" value="NZ_CP158374.1"/>
</dbReference>
<dbReference type="Pfam" id="PF10708">
    <property type="entry name" value="DUF2510"/>
    <property type="match status" value="1"/>
</dbReference>
<evidence type="ECO:0000256" key="2">
    <source>
        <dbReference type="SAM" id="Phobius"/>
    </source>
</evidence>
<keyword evidence="2" id="KW-1133">Transmembrane helix</keyword>